<dbReference type="EMBL" id="BMMX01000002">
    <property type="protein sequence ID" value="GGK78266.1"/>
    <property type="molecule type" value="Genomic_DNA"/>
</dbReference>
<organism evidence="2 3">
    <name type="scientific">Mangrovihabitans endophyticus</name>
    <dbReference type="NCBI Taxonomy" id="1751298"/>
    <lineage>
        <taxon>Bacteria</taxon>
        <taxon>Bacillati</taxon>
        <taxon>Actinomycetota</taxon>
        <taxon>Actinomycetes</taxon>
        <taxon>Micromonosporales</taxon>
        <taxon>Micromonosporaceae</taxon>
        <taxon>Mangrovihabitans</taxon>
    </lineage>
</organism>
<dbReference type="RefSeq" id="WP_189077924.1">
    <property type="nucleotide sequence ID" value="NZ_BMMX01000002.1"/>
</dbReference>
<dbReference type="AlphaFoldDB" id="A0A8J3BUE6"/>
<dbReference type="SUPFAM" id="SSF82649">
    <property type="entry name" value="SufE/NifU"/>
    <property type="match status" value="1"/>
</dbReference>
<accession>A0A8J3BUE6</accession>
<dbReference type="GO" id="GO:0016226">
    <property type="term" value="P:iron-sulfur cluster assembly"/>
    <property type="evidence" value="ECO:0007669"/>
    <property type="project" value="InterPro"/>
</dbReference>
<name>A0A8J3BUE6_9ACTN</name>
<reference evidence="2" key="2">
    <citation type="submission" date="2020-09" db="EMBL/GenBank/DDBJ databases">
        <authorList>
            <person name="Sun Q."/>
            <person name="Zhou Y."/>
        </authorList>
    </citation>
    <scope>NUCLEOTIDE SEQUENCE</scope>
    <source>
        <strain evidence="2">CGMCC 4.7299</strain>
    </source>
</reference>
<sequence length="134" mass="13999">MGRFSATVVDHFTNPRNLGEIDDADVRAFVGNPVCGDQILLTANVAADDVVSDIRFQAFGCSASLAVASLLTATIHGSPLGELTDLDAARLEELAGGLAPDQRHVAALGADVAHRLVNNFRRGANDDDPISCSV</sequence>
<dbReference type="GO" id="GO:0005506">
    <property type="term" value="F:iron ion binding"/>
    <property type="evidence" value="ECO:0007669"/>
    <property type="project" value="InterPro"/>
</dbReference>
<evidence type="ECO:0000313" key="2">
    <source>
        <dbReference type="EMBL" id="GGK78266.1"/>
    </source>
</evidence>
<dbReference type="Proteomes" id="UP000656042">
    <property type="component" value="Unassembled WGS sequence"/>
</dbReference>
<proteinExistence type="predicted"/>
<evidence type="ECO:0000259" key="1">
    <source>
        <dbReference type="Pfam" id="PF01592"/>
    </source>
</evidence>
<feature type="domain" description="NIF system FeS cluster assembly NifU N-terminal" evidence="1">
    <location>
        <begin position="5"/>
        <end position="122"/>
    </location>
</feature>
<gene>
    <name evidence="2" type="ORF">GCM10012284_10220</name>
</gene>
<dbReference type="Pfam" id="PF01592">
    <property type="entry name" value="NifU_N"/>
    <property type="match status" value="1"/>
</dbReference>
<keyword evidence="3" id="KW-1185">Reference proteome</keyword>
<dbReference type="PANTHER" id="PTHR10093">
    <property type="entry name" value="IRON-SULFUR CLUSTER ASSEMBLY ENZYME NIFU HOMOLOG"/>
    <property type="match status" value="1"/>
</dbReference>
<protein>
    <submittedName>
        <fullName evidence="2">Similarity with Nitrogen-fixing NifU-like proteins</fullName>
    </submittedName>
</protein>
<dbReference type="InterPro" id="IPR002871">
    <property type="entry name" value="NIF_FeS_clus_asmbl_NifU_N"/>
</dbReference>
<evidence type="ECO:0000313" key="3">
    <source>
        <dbReference type="Proteomes" id="UP000656042"/>
    </source>
</evidence>
<reference evidence="2" key="1">
    <citation type="journal article" date="2014" name="Int. J. Syst. Evol. Microbiol.">
        <title>Complete genome sequence of Corynebacterium casei LMG S-19264T (=DSM 44701T), isolated from a smear-ripened cheese.</title>
        <authorList>
            <consortium name="US DOE Joint Genome Institute (JGI-PGF)"/>
            <person name="Walter F."/>
            <person name="Albersmeier A."/>
            <person name="Kalinowski J."/>
            <person name="Ruckert C."/>
        </authorList>
    </citation>
    <scope>NUCLEOTIDE SEQUENCE</scope>
    <source>
        <strain evidence="2">CGMCC 4.7299</strain>
    </source>
</reference>
<dbReference type="CDD" id="cd06664">
    <property type="entry name" value="IscU_like"/>
    <property type="match status" value="1"/>
</dbReference>
<dbReference type="Gene3D" id="3.90.1010.10">
    <property type="match status" value="1"/>
</dbReference>
<dbReference type="GO" id="GO:0051536">
    <property type="term" value="F:iron-sulfur cluster binding"/>
    <property type="evidence" value="ECO:0007669"/>
    <property type="project" value="InterPro"/>
</dbReference>
<comment type="caution">
    <text evidence="2">The sequence shown here is derived from an EMBL/GenBank/DDBJ whole genome shotgun (WGS) entry which is preliminary data.</text>
</comment>